<sequence>MPLLKKPSVKPKSAPGSQLIRNKHFKTPLLTRENIDKILLSDNLTKKVKHAAYSQPTKKIVEKNQAATSSSSTPNLEGKKFNMRKMTQLKRTLSNVSSMSVQLSFENVSEKILEDSEGKSDISYRMNEPKIKEAYLQFVKKLSQSSGECKLTSSPKTQISPDIFITPLASSPLTSQKKVSPPLEISLEKMNYENKTEDSFYGKNKGNEKPSSPKKRKKPTGKFKKPSSDHNSHSTAKKAKKSNTKNVSNEEHFENISQKNYHSQEEIQESSVTLSQEILNRKDVKTAYVNFMKSSLENDKDTIKQKKEKPKKKKNIITSTTVNNKTIHKKKNEKRDRNDEEDCHKNLTVLERMALIQESRNVGLYVICDICDKARYLPNVKDPLDLPDKWYCAMNPDQNHNICSEPEEIHEEKDYLIDNTYNAGSIVWAKMHGYPWWPAMVEDDVNTETYFWLEGNSNTPTWYHVTFFDSTEVTRAWMRTSCLKPFKINMYNLTFQTRSKNNYKSRVAAAFKQASDAVNLSLIDRLKKYSFIYRYNKPLKTFTGNTFRTSGKRVNEKRGNKSEKVTKKLLVGHKIDTSGEISLSPIPPSTTALEKRQKNDKESADNTDDFSVILNDINWTDTQNMSFNLFD</sequence>
<keyword evidence="8" id="KW-1185">Reference proteome</keyword>
<feature type="region of interest" description="Disordered" evidence="4">
    <location>
        <begin position="59"/>
        <end position="78"/>
    </location>
</feature>
<gene>
    <name evidence="7" type="ORF">NQ314_015260</name>
</gene>
<feature type="region of interest" description="Disordered" evidence="4">
    <location>
        <begin position="1"/>
        <end position="26"/>
    </location>
</feature>
<feature type="domain" description="CW-type" evidence="6">
    <location>
        <begin position="359"/>
        <end position="411"/>
    </location>
</feature>
<dbReference type="Gene3D" id="3.30.40.100">
    <property type="match status" value="1"/>
</dbReference>
<evidence type="ECO:0000313" key="8">
    <source>
        <dbReference type="Proteomes" id="UP001162156"/>
    </source>
</evidence>
<feature type="compositionally biased region" description="Polar residues" evidence="4">
    <location>
        <begin position="65"/>
        <end position="75"/>
    </location>
</feature>
<dbReference type="SUPFAM" id="SSF63748">
    <property type="entry name" value="Tudor/PWWP/MBT"/>
    <property type="match status" value="1"/>
</dbReference>
<dbReference type="GO" id="GO:0008270">
    <property type="term" value="F:zinc ion binding"/>
    <property type="evidence" value="ECO:0007669"/>
    <property type="project" value="UniProtKB-KW"/>
</dbReference>
<dbReference type="GO" id="GO:0005634">
    <property type="term" value="C:nucleus"/>
    <property type="evidence" value="ECO:0007669"/>
    <property type="project" value="TreeGrafter"/>
</dbReference>
<organism evidence="7 8">
    <name type="scientific">Rhamnusium bicolor</name>
    <dbReference type="NCBI Taxonomy" id="1586634"/>
    <lineage>
        <taxon>Eukaryota</taxon>
        <taxon>Metazoa</taxon>
        <taxon>Ecdysozoa</taxon>
        <taxon>Arthropoda</taxon>
        <taxon>Hexapoda</taxon>
        <taxon>Insecta</taxon>
        <taxon>Pterygota</taxon>
        <taxon>Neoptera</taxon>
        <taxon>Endopterygota</taxon>
        <taxon>Coleoptera</taxon>
        <taxon>Polyphaga</taxon>
        <taxon>Cucujiformia</taxon>
        <taxon>Chrysomeloidea</taxon>
        <taxon>Cerambycidae</taxon>
        <taxon>Lepturinae</taxon>
        <taxon>Rhagiini</taxon>
        <taxon>Rhamnusium</taxon>
    </lineage>
</organism>
<dbReference type="SMART" id="SM00293">
    <property type="entry name" value="PWWP"/>
    <property type="match status" value="1"/>
</dbReference>
<dbReference type="InterPro" id="IPR042778">
    <property type="entry name" value="ZCWPW1/ZCWPW2"/>
</dbReference>
<keyword evidence="1" id="KW-0479">Metal-binding</keyword>
<dbReference type="PROSITE" id="PS50812">
    <property type="entry name" value="PWWP"/>
    <property type="match status" value="1"/>
</dbReference>
<dbReference type="Pfam" id="PF07496">
    <property type="entry name" value="zf-CW"/>
    <property type="match status" value="1"/>
</dbReference>
<proteinExistence type="predicted"/>
<evidence type="ECO:0000256" key="1">
    <source>
        <dbReference type="ARBA" id="ARBA00022723"/>
    </source>
</evidence>
<accession>A0AAV8WZ51</accession>
<feature type="compositionally biased region" description="Basic residues" evidence="4">
    <location>
        <begin position="306"/>
        <end position="315"/>
    </location>
</feature>
<dbReference type="Proteomes" id="UP001162156">
    <property type="component" value="Unassembled WGS sequence"/>
</dbReference>
<feature type="region of interest" description="Disordered" evidence="4">
    <location>
        <begin position="586"/>
        <end position="605"/>
    </location>
</feature>
<evidence type="ECO:0000259" key="6">
    <source>
        <dbReference type="PROSITE" id="PS51050"/>
    </source>
</evidence>
<dbReference type="Gene3D" id="2.30.30.140">
    <property type="match status" value="1"/>
</dbReference>
<name>A0AAV8WZ51_9CUCU</name>
<dbReference type="PANTHER" id="PTHR15999">
    <property type="entry name" value="ZINC FINGER CW-TYPE PWWP DOMAIN PROTEIN 1"/>
    <property type="match status" value="1"/>
</dbReference>
<dbReference type="EMBL" id="JANEYF010004227">
    <property type="protein sequence ID" value="KAJ8931804.1"/>
    <property type="molecule type" value="Genomic_DNA"/>
</dbReference>
<dbReference type="PROSITE" id="PS51050">
    <property type="entry name" value="ZF_CW"/>
    <property type="match status" value="1"/>
</dbReference>
<dbReference type="Pfam" id="PF00855">
    <property type="entry name" value="PWWP"/>
    <property type="match status" value="1"/>
</dbReference>
<evidence type="ECO:0000313" key="7">
    <source>
        <dbReference type="EMBL" id="KAJ8931804.1"/>
    </source>
</evidence>
<keyword evidence="2" id="KW-0863">Zinc-finger</keyword>
<feature type="compositionally biased region" description="Basic and acidic residues" evidence="4">
    <location>
        <begin position="593"/>
        <end position="604"/>
    </location>
</feature>
<dbReference type="AlphaFoldDB" id="A0AAV8WZ51"/>
<evidence type="ECO:0000256" key="3">
    <source>
        <dbReference type="ARBA" id="ARBA00022833"/>
    </source>
</evidence>
<protein>
    <recommendedName>
        <fullName evidence="9">Zinc finger CW-type PWWP domain protein 1</fullName>
    </recommendedName>
</protein>
<evidence type="ECO:0000259" key="5">
    <source>
        <dbReference type="PROSITE" id="PS50812"/>
    </source>
</evidence>
<evidence type="ECO:0000256" key="2">
    <source>
        <dbReference type="ARBA" id="ARBA00022771"/>
    </source>
</evidence>
<comment type="caution">
    <text evidence="7">The sequence shown here is derived from an EMBL/GenBank/DDBJ whole genome shotgun (WGS) entry which is preliminary data.</text>
</comment>
<feature type="compositionally biased region" description="Basic residues" evidence="4">
    <location>
        <begin position="212"/>
        <end position="225"/>
    </location>
</feature>
<dbReference type="PANTHER" id="PTHR15999:SF2">
    <property type="entry name" value="ZINC FINGER CW-TYPE PWWP DOMAIN PROTEIN 1"/>
    <property type="match status" value="1"/>
</dbReference>
<feature type="compositionally biased region" description="Basic and acidic residues" evidence="4">
    <location>
        <begin position="196"/>
        <end position="208"/>
    </location>
</feature>
<dbReference type="CDD" id="cd20145">
    <property type="entry name" value="PWWP_ZCWPW1"/>
    <property type="match status" value="1"/>
</dbReference>
<keyword evidence="3" id="KW-0862">Zinc</keyword>
<feature type="region of interest" description="Disordered" evidence="4">
    <location>
        <begin position="300"/>
        <end position="341"/>
    </location>
</feature>
<feature type="domain" description="PWWP" evidence="5">
    <location>
        <begin position="423"/>
        <end position="478"/>
    </location>
</feature>
<evidence type="ECO:0008006" key="9">
    <source>
        <dbReference type="Google" id="ProtNLM"/>
    </source>
</evidence>
<feature type="compositionally biased region" description="Low complexity" evidence="4">
    <location>
        <begin position="1"/>
        <end position="15"/>
    </location>
</feature>
<feature type="compositionally biased region" description="Low complexity" evidence="4">
    <location>
        <begin position="316"/>
        <end position="325"/>
    </location>
</feature>
<dbReference type="InterPro" id="IPR000313">
    <property type="entry name" value="PWWP_dom"/>
</dbReference>
<evidence type="ECO:0000256" key="4">
    <source>
        <dbReference type="SAM" id="MobiDB-lite"/>
    </source>
</evidence>
<reference evidence="7" key="1">
    <citation type="journal article" date="2023" name="Insect Mol. Biol.">
        <title>Genome sequencing provides insights into the evolution of gene families encoding plant cell wall-degrading enzymes in longhorned beetles.</title>
        <authorList>
            <person name="Shin N.R."/>
            <person name="Okamura Y."/>
            <person name="Kirsch R."/>
            <person name="Pauchet Y."/>
        </authorList>
    </citation>
    <scope>NUCLEOTIDE SEQUENCE</scope>
    <source>
        <strain evidence="7">RBIC_L_NR</strain>
    </source>
</reference>
<dbReference type="InterPro" id="IPR011124">
    <property type="entry name" value="Znf_CW"/>
</dbReference>
<feature type="region of interest" description="Disordered" evidence="4">
    <location>
        <begin position="196"/>
        <end position="268"/>
    </location>
</feature>